<keyword evidence="4" id="KW-0804">Transcription</keyword>
<evidence type="ECO:0000256" key="5">
    <source>
        <dbReference type="ARBA" id="ARBA00023242"/>
    </source>
</evidence>
<dbReference type="GO" id="GO:0005634">
    <property type="term" value="C:nucleus"/>
    <property type="evidence" value="ECO:0007669"/>
    <property type="project" value="UniProtKB-SubCell"/>
</dbReference>
<evidence type="ECO:0000256" key="1">
    <source>
        <dbReference type="ARBA" id="ARBA00004123"/>
    </source>
</evidence>
<feature type="region of interest" description="Disordered" evidence="6">
    <location>
        <begin position="202"/>
        <end position="305"/>
    </location>
</feature>
<evidence type="ECO:0000256" key="2">
    <source>
        <dbReference type="ARBA" id="ARBA00023015"/>
    </source>
</evidence>
<feature type="region of interest" description="Disordered" evidence="6">
    <location>
        <begin position="1"/>
        <end position="54"/>
    </location>
</feature>
<evidence type="ECO:0000256" key="3">
    <source>
        <dbReference type="ARBA" id="ARBA00023125"/>
    </source>
</evidence>
<reference evidence="8 9" key="1">
    <citation type="journal article" date="2021" name="bioRxiv">
        <title>The Gossypium anomalum genome as a resource for cotton improvement and evolutionary analysis of hybrid incompatibility.</title>
        <authorList>
            <person name="Grover C.E."/>
            <person name="Yuan D."/>
            <person name="Arick M.A."/>
            <person name="Miller E.R."/>
            <person name="Hu G."/>
            <person name="Peterson D.G."/>
            <person name="Wendel J.F."/>
            <person name="Udall J.A."/>
        </authorList>
    </citation>
    <scope>NUCLEOTIDE SEQUENCE [LARGE SCALE GENOMIC DNA]</scope>
    <source>
        <strain evidence="8">JFW-Udall</strain>
        <tissue evidence="8">Leaf</tissue>
    </source>
</reference>
<evidence type="ECO:0000256" key="6">
    <source>
        <dbReference type="SAM" id="MobiDB-lite"/>
    </source>
</evidence>
<dbReference type="PROSITE" id="PS50888">
    <property type="entry name" value="BHLH"/>
    <property type="match status" value="1"/>
</dbReference>
<feature type="compositionally biased region" description="Basic and acidic residues" evidence="6">
    <location>
        <begin position="218"/>
        <end position="228"/>
    </location>
</feature>
<evidence type="ECO:0000313" key="9">
    <source>
        <dbReference type="Proteomes" id="UP000701853"/>
    </source>
</evidence>
<dbReference type="EMBL" id="JAHUZN010000011">
    <property type="protein sequence ID" value="KAG8478169.1"/>
    <property type="molecule type" value="Genomic_DNA"/>
</dbReference>
<dbReference type="OrthoDB" id="515493at2759"/>
<feature type="compositionally biased region" description="Polar residues" evidence="6">
    <location>
        <begin position="276"/>
        <end position="303"/>
    </location>
</feature>
<sequence>MDHQWKPNDFSMPAAADLDPSNPEPRQRQEMEANDPIAARKVQKADREKLRRDKLNEQFVELGNTLDPDRPKNDKVTILVDTTQMLKDLTAEVNRLRAECSSLTEESRELTQEKNELREEKASLKADIENLNIQYQQRLSVMFPWTGIEPSVVVAPPYSYPAPLHVPTGPIAMHPSLQPYPYFLNHGPGAVANPCSTYIPYSMEQPSSQPTLSSHLSFQRDCRSKPMDDQGGSNRDSCDGSNDVVTKLELKIPGSSTNQGLSAGETKGKQTEERNMVNSISSSRSQGPRDSASNNLDEVSNPTRVVPKEVRKQGCIFCLLPDSLALGGSGRCLSETINDVEADLDDFIIWATSLAASQPPTCDKFD</sequence>
<dbReference type="GO" id="GO:0006879">
    <property type="term" value="P:intracellular iron ion homeostasis"/>
    <property type="evidence" value="ECO:0007669"/>
    <property type="project" value="InterPro"/>
</dbReference>
<evidence type="ECO:0000259" key="7">
    <source>
        <dbReference type="PROSITE" id="PS50888"/>
    </source>
</evidence>
<keyword evidence="2" id="KW-0805">Transcription regulation</keyword>
<dbReference type="GO" id="GO:0003700">
    <property type="term" value="F:DNA-binding transcription factor activity"/>
    <property type="evidence" value="ECO:0007669"/>
    <property type="project" value="InterPro"/>
</dbReference>
<proteinExistence type="predicted"/>
<feature type="compositionally biased region" description="Polar residues" evidence="6">
    <location>
        <begin position="204"/>
        <end position="217"/>
    </location>
</feature>
<keyword evidence="3" id="KW-0238">DNA-binding</keyword>
<feature type="domain" description="BHLH" evidence="7">
    <location>
        <begin position="39"/>
        <end position="89"/>
    </location>
</feature>
<comment type="subcellular location">
    <subcellularLocation>
        <location evidence="1">Nucleus</location>
    </subcellularLocation>
</comment>
<evidence type="ECO:0000313" key="8">
    <source>
        <dbReference type="EMBL" id="KAG8478169.1"/>
    </source>
</evidence>
<dbReference type="InterPro" id="IPR011598">
    <property type="entry name" value="bHLH_dom"/>
</dbReference>
<dbReference type="CDD" id="cd11446">
    <property type="entry name" value="bHLH_AtILR3_like"/>
    <property type="match status" value="1"/>
</dbReference>
<dbReference type="GO" id="GO:0046983">
    <property type="term" value="F:protein dimerization activity"/>
    <property type="evidence" value="ECO:0007669"/>
    <property type="project" value="InterPro"/>
</dbReference>
<organism evidence="8 9">
    <name type="scientific">Gossypium anomalum</name>
    <dbReference type="NCBI Taxonomy" id="47600"/>
    <lineage>
        <taxon>Eukaryota</taxon>
        <taxon>Viridiplantae</taxon>
        <taxon>Streptophyta</taxon>
        <taxon>Embryophyta</taxon>
        <taxon>Tracheophyta</taxon>
        <taxon>Spermatophyta</taxon>
        <taxon>Magnoliopsida</taxon>
        <taxon>eudicotyledons</taxon>
        <taxon>Gunneridae</taxon>
        <taxon>Pentapetalae</taxon>
        <taxon>rosids</taxon>
        <taxon>malvids</taxon>
        <taxon>Malvales</taxon>
        <taxon>Malvaceae</taxon>
        <taxon>Malvoideae</taxon>
        <taxon>Gossypium</taxon>
    </lineage>
</organism>
<name>A0A8J5Y6J5_9ROSI</name>
<dbReference type="PANTHER" id="PTHR47001">
    <property type="entry name" value="TRANSCRIPTION FACTOR BHLH121"/>
    <property type="match status" value="1"/>
</dbReference>
<dbReference type="Gene3D" id="4.10.280.10">
    <property type="entry name" value="Helix-loop-helix DNA-binding domain"/>
    <property type="match status" value="1"/>
</dbReference>
<feature type="compositionally biased region" description="Basic and acidic residues" evidence="6">
    <location>
        <begin position="43"/>
        <end position="54"/>
    </location>
</feature>
<dbReference type="InterPro" id="IPR036638">
    <property type="entry name" value="HLH_DNA-bd_sf"/>
</dbReference>
<dbReference type="AlphaFoldDB" id="A0A8J5Y6J5"/>
<dbReference type="Proteomes" id="UP000701853">
    <property type="component" value="Chromosome 11"/>
</dbReference>
<protein>
    <recommendedName>
        <fullName evidence="7">BHLH domain-containing protein</fullName>
    </recommendedName>
</protein>
<dbReference type="Pfam" id="PF23177">
    <property type="entry name" value="bHLH_IRO3"/>
    <property type="match status" value="1"/>
</dbReference>
<dbReference type="SMART" id="SM00353">
    <property type="entry name" value="HLH"/>
    <property type="match status" value="1"/>
</dbReference>
<keyword evidence="9" id="KW-1185">Reference proteome</keyword>
<dbReference type="PANTHER" id="PTHR47001:SF1">
    <property type="entry name" value="TRANSCRIPTION FACTOR BHLH11"/>
    <property type="match status" value="1"/>
</dbReference>
<feature type="compositionally biased region" description="Polar residues" evidence="6">
    <location>
        <begin position="231"/>
        <end position="244"/>
    </location>
</feature>
<dbReference type="SUPFAM" id="SSF47459">
    <property type="entry name" value="HLH, helix-loop-helix DNA-binding domain"/>
    <property type="match status" value="1"/>
</dbReference>
<comment type="caution">
    <text evidence="8">The sequence shown here is derived from an EMBL/GenBank/DDBJ whole genome shotgun (WGS) entry which is preliminary data.</text>
</comment>
<dbReference type="GO" id="GO:0003677">
    <property type="term" value="F:DNA binding"/>
    <property type="evidence" value="ECO:0007669"/>
    <property type="project" value="UniProtKB-KW"/>
</dbReference>
<dbReference type="InterPro" id="IPR044579">
    <property type="entry name" value="bHLH11/121"/>
</dbReference>
<keyword evidence="5" id="KW-0539">Nucleus</keyword>
<evidence type="ECO:0000256" key="4">
    <source>
        <dbReference type="ARBA" id="ARBA00023163"/>
    </source>
</evidence>
<dbReference type="InterPro" id="IPR057075">
    <property type="entry name" value="bHLH_IRO3"/>
</dbReference>
<gene>
    <name evidence="8" type="ORF">CXB51_027902</name>
</gene>
<accession>A0A8J5Y6J5</accession>
<feature type="compositionally biased region" description="Basic and acidic residues" evidence="6">
    <location>
        <begin position="266"/>
        <end position="275"/>
    </location>
</feature>